<proteinExistence type="predicted"/>
<dbReference type="EMBL" id="BMJI01000022">
    <property type="protein sequence ID" value="GGC98483.1"/>
    <property type="molecule type" value="Genomic_DNA"/>
</dbReference>
<accession>A0ABQ1PJQ3</accession>
<dbReference type="Gene3D" id="3.40.50.300">
    <property type="entry name" value="P-loop containing nucleotide triphosphate hydrolases"/>
    <property type="match status" value="1"/>
</dbReference>
<protein>
    <recommendedName>
        <fullName evidence="1">Orc1-like AAA ATPase domain-containing protein</fullName>
    </recommendedName>
</protein>
<keyword evidence="3" id="KW-1185">Reference proteome</keyword>
<dbReference type="InterPro" id="IPR027417">
    <property type="entry name" value="P-loop_NTPase"/>
</dbReference>
<dbReference type="Pfam" id="PF13191">
    <property type="entry name" value="AAA_16"/>
    <property type="match status" value="1"/>
</dbReference>
<feature type="domain" description="Orc1-like AAA ATPase" evidence="1">
    <location>
        <begin position="32"/>
        <end position="180"/>
    </location>
</feature>
<evidence type="ECO:0000313" key="3">
    <source>
        <dbReference type="Proteomes" id="UP000597761"/>
    </source>
</evidence>
<dbReference type="InterPro" id="IPR052026">
    <property type="entry name" value="ExeA_AAA_ATPase_DNA-bind"/>
</dbReference>
<dbReference type="PANTHER" id="PTHR35894:SF1">
    <property type="entry name" value="PHOSPHORIBULOKINASE _ URIDINE KINASE FAMILY"/>
    <property type="match status" value="1"/>
</dbReference>
<evidence type="ECO:0000313" key="2">
    <source>
        <dbReference type="EMBL" id="GGC98483.1"/>
    </source>
</evidence>
<dbReference type="Proteomes" id="UP000597761">
    <property type="component" value="Unassembled WGS sequence"/>
</dbReference>
<organism evidence="2 3">
    <name type="scientific">Tersicoccus solisilvae</name>
    <dbReference type="NCBI Taxonomy" id="1882339"/>
    <lineage>
        <taxon>Bacteria</taxon>
        <taxon>Bacillati</taxon>
        <taxon>Actinomycetota</taxon>
        <taxon>Actinomycetes</taxon>
        <taxon>Micrococcales</taxon>
        <taxon>Micrococcaceae</taxon>
        <taxon>Tersicoccus</taxon>
    </lineage>
</organism>
<dbReference type="PANTHER" id="PTHR35894">
    <property type="entry name" value="GENERAL SECRETION PATHWAY PROTEIN A-RELATED"/>
    <property type="match status" value="1"/>
</dbReference>
<reference evidence="3" key="1">
    <citation type="journal article" date="2019" name="Int. J. Syst. Evol. Microbiol.">
        <title>The Global Catalogue of Microorganisms (GCM) 10K type strain sequencing project: providing services to taxonomists for standard genome sequencing and annotation.</title>
        <authorList>
            <consortium name="The Broad Institute Genomics Platform"/>
            <consortium name="The Broad Institute Genome Sequencing Center for Infectious Disease"/>
            <person name="Wu L."/>
            <person name="Ma J."/>
        </authorList>
    </citation>
    <scope>NUCLEOTIDE SEQUENCE [LARGE SCALE GENOMIC DNA]</scope>
    <source>
        <strain evidence="3">CGMCC 1.15480</strain>
    </source>
</reference>
<sequence>MLHFLTRTNKTAEVDIEANPFRPGFGQTPAILAGRGAVVDDFERALATAGSRARNVLISGARGTGKTVLLTEFESIAADNGWTTMILHTGASSLTEELRESIVDRLRANDPDAETSRLVGGGASGFTASREVVDHYAGERRPLGALLDRLAALCRDAGGGLLLMLDEIQSVDPEQLHEITQHVQDLVRHGLPIGFVAAGVRTGVDDLLDHDKTTFLRRAHRVELGSVPVSAAIETIRQTVADTTRSITPDAAVLAGDISRGYPYLIQLVGARAWESSGDADTIEREDVSRIRIEVIAEMIRNVHGPALRGLTRRKTDYLLAMVTDAGPSRVADIAERMGVTVKYQSVYRARLIEDELVRPAGTGLVEFALPYLREALLDRQSGGPLANADDDVRRPRRRS</sequence>
<gene>
    <name evidence="2" type="ORF">GCM10011512_26770</name>
</gene>
<comment type="caution">
    <text evidence="2">The sequence shown here is derived from an EMBL/GenBank/DDBJ whole genome shotgun (WGS) entry which is preliminary data.</text>
</comment>
<evidence type="ECO:0000259" key="1">
    <source>
        <dbReference type="Pfam" id="PF13191"/>
    </source>
</evidence>
<name>A0ABQ1PJQ3_9MICC</name>
<dbReference type="InterPro" id="IPR041664">
    <property type="entry name" value="AAA_16"/>
</dbReference>
<dbReference type="SUPFAM" id="SSF52540">
    <property type="entry name" value="P-loop containing nucleoside triphosphate hydrolases"/>
    <property type="match status" value="1"/>
</dbReference>